<sequence>MNKKSQEFFNLAVFLRWFYPLSQWLEMITSTLNQIKNPSASVVIIFYKLQYFMQNGASTQLGSFPTAWIHKTYSAEIDSDPHDYKALKKYLCQLNRIIPTEIWPPGDVLAHWDFNPEPLTSYQLKLKEALKEYQENIPDPKEWSQDYSWFCNQAWTETPAWEKDKITPMDLDSSPESRWEEKYYRAKLRKEIRIEERNITSDASTEYSD</sequence>
<protein>
    <submittedName>
        <fullName evidence="1">Uncharacterized protein</fullName>
    </submittedName>
</protein>
<reference evidence="1 2" key="1">
    <citation type="journal article" date="2019" name="Genome Biol. Evol.">
        <title>Insights into the evolution of the New World diploid cottons (Gossypium, subgenus Houzingenia) based on genome sequencing.</title>
        <authorList>
            <person name="Grover C.E."/>
            <person name="Arick M.A. 2nd"/>
            <person name="Thrash A."/>
            <person name="Conover J.L."/>
            <person name="Sanders W.S."/>
            <person name="Peterson D.G."/>
            <person name="Frelichowski J.E."/>
            <person name="Scheffler J.A."/>
            <person name="Scheffler B.E."/>
            <person name="Wendel J.F."/>
        </authorList>
    </citation>
    <scope>NUCLEOTIDE SEQUENCE [LARGE SCALE GENOMIC DNA]</scope>
    <source>
        <strain evidence="1">6</strain>
        <tissue evidence="1">Leaf</tissue>
    </source>
</reference>
<keyword evidence="2" id="KW-1185">Reference proteome</keyword>
<dbReference type="Proteomes" id="UP000593575">
    <property type="component" value="Unassembled WGS sequence"/>
</dbReference>
<evidence type="ECO:0000313" key="1">
    <source>
        <dbReference type="EMBL" id="MBA0837965.1"/>
    </source>
</evidence>
<comment type="caution">
    <text evidence="1">The sequence shown here is derived from an EMBL/GenBank/DDBJ whole genome shotgun (WGS) entry which is preliminary data.</text>
</comment>
<organism evidence="1 2">
    <name type="scientific">Gossypium armourianum</name>
    <dbReference type="NCBI Taxonomy" id="34283"/>
    <lineage>
        <taxon>Eukaryota</taxon>
        <taxon>Viridiplantae</taxon>
        <taxon>Streptophyta</taxon>
        <taxon>Embryophyta</taxon>
        <taxon>Tracheophyta</taxon>
        <taxon>Spermatophyta</taxon>
        <taxon>Magnoliopsida</taxon>
        <taxon>eudicotyledons</taxon>
        <taxon>Gunneridae</taxon>
        <taxon>Pentapetalae</taxon>
        <taxon>rosids</taxon>
        <taxon>malvids</taxon>
        <taxon>Malvales</taxon>
        <taxon>Malvaceae</taxon>
        <taxon>Malvoideae</taxon>
        <taxon>Gossypium</taxon>
    </lineage>
</organism>
<name>A0A7J9JUX4_9ROSI</name>
<dbReference type="EMBL" id="JABFAE010000009">
    <property type="protein sequence ID" value="MBA0837965.1"/>
    <property type="molecule type" value="Genomic_DNA"/>
</dbReference>
<proteinExistence type="predicted"/>
<gene>
    <name evidence="1" type="ORF">Goarm_010072</name>
</gene>
<accession>A0A7J9JUX4</accession>
<evidence type="ECO:0000313" key="2">
    <source>
        <dbReference type="Proteomes" id="UP000593575"/>
    </source>
</evidence>
<dbReference type="AlphaFoldDB" id="A0A7J9JUX4"/>